<dbReference type="NCBIfam" id="TIGR00639">
    <property type="entry name" value="PurN"/>
    <property type="match status" value="1"/>
</dbReference>
<reference evidence="7" key="1">
    <citation type="journal article" date="2019" name="Int. J. Syst. Evol. Microbiol.">
        <title>The Global Catalogue of Microorganisms (GCM) 10K type strain sequencing project: providing services to taxonomists for standard genome sequencing and annotation.</title>
        <authorList>
            <consortium name="The Broad Institute Genomics Platform"/>
            <consortium name="The Broad Institute Genome Sequencing Center for Infectious Disease"/>
            <person name="Wu L."/>
            <person name="Ma J."/>
        </authorList>
    </citation>
    <scope>NUCLEOTIDE SEQUENCE [LARGE SCALE GENOMIC DNA]</scope>
    <source>
        <strain evidence="7">JCM 17250</strain>
    </source>
</reference>
<dbReference type="HAMAP" id="MF_01930">
    <property type="entry name" value="PurN"/>
    <property type="match status" value="1"/>
</dbReference>
<keyword evidence="2 4" id="KW-0808">Transferase</keyword>
<feature type="active site" description="Proton donor" evidence="4">
    <location>
        <position position="112"/>
    </location>
</feature>
<proteinExistence type="inferred from homology"/>
<comment type="similarity">
    <text evidence="4">Belongs to the GART family.</text>
</comment>
<comment type="function">
    <text evidence="4">Catalyzes the transfer of a formyl group from 10-formyltetrahydrofolate to 5-phospho-ribosyl-glycinamide (GAR), producing 5-phospho-ribosyl-N-formylglycinamide (FGAR) and tetrahydrofolate.</text>
</comment>
<evidence type="ECO:0000256" key="2">
    <source>
        <dbReference type="ARBA" id="ARBA00022679"/>
    </source>
</evidence>
<dbReference type="InterPro" id="IPR002376">
    <property type="entry name" value="Formyl_transf_N"/>
</dbReference>
<dbReference type="Proteomes" id="UP001501734">
    <property type="component" value="Unassembled WGS sequence"/>
</dbReference>
<dbReference type="CDD" id="cd08645">
    <property type="entry name" value="FMT_core_GART"/>
    <property type="match status" value="1"/>
</dbReference>
<evidence type="ECO:0000256" key="1">
    <source>
        <dbReference type="ARBA" id="ARBA00005054"/>
    </source>
</evidence>
<keyword evidence="7" id="KW-1185">Reference proteome</keyword>
<feature type="site" description="Raises pKa of active site His" evidence="4">
    <location>
        <position position="148"/>
    </location>
</feature>
<gene>
    <name evidence="4 6" type="primary">purN</name>
    <name evidence="6" type="ORF">GCM10022410_11330</name>
</gene>
<evidence type="ECO:0000259" key="5">
    <source>
        <dbReference type="Pfam" id="PF00551"/>
    </source>
</evidence>
<evidence type="ECO:0000256" key="4">
    <source>
        <dbReference type="HAMAP-Rule" id="MF_01930"/>
    </source>
</evidence>
<dbReference type="EMBL" id="BAABDL010000058">
    <property type="protein sequence ID" value="GAA4066702.1"/>
    <property type="molecule type" value="Genomic_DNA"/>
</dbReference>
<feature type="binding site" evidence="4">
    <location>
        <position position="110"/>
    </location>
    <ligand>
        <name>(6R)-10-formyltetrahydrofolate</name>
        <dbReference type="ChEBI" id="CHEBI:195366"/>
    </ligand>
</feature>
<comment type="catalytic activity">
    <reaction evidence="4">
        <text>N(1)-(5-phospho-beta-D-ribosyl)glycinamide + (6R)-10-formyltetrahydrofolate = N(2)-formyl-N(1)-(5-phospho-beta-D-ribosyl)glycinamide + (6S)-5,6,7,8-tetrahydrofolate + H(+)</text>
        <dbReference type="Rhea" id="RHEA:15053"/>
        <dbReference type="ChEBI" id="CHEBI:15378"/>
        <dbReference type="ChEBI" id="CHEBI:57453"/>
        <dbReference type="ChEBI" id="CHEBI:143788"/>
        <dbReference type="ChEBI" id="CHEBI:147286"/>
        <dbReference type="ChEBI" id="CHEBI:195366"/>
        <dbReference type="EC" id="2.1.2.2"/>
    </reaction>
</comment>
<protein>
    <recommendedName>
        <fullName evidence="4">Phosphoribosylglycinamide formyltransferase</fullName>
        <ecNumber evidence="4">2.1.2.2</ecNumber>
    </recommendedName>
    <alternativeName>
        <fullName evidence="4">5'-phosphoribosylglycinamide transformylase</fullName>
    </alternativeName>
    <alternativeName>
        <fullName evidence="4">GAR transformylase</fullName>
        <shortName evidence="4">GART</shortName>
    </alternativeName>
</protein>
<feature type="domain" description="Formyl transferase N-terminal" evidence="5">
    <location>
        <begin position="6"/>
        <end position="185"/>
    </location>
</feature>
<dbReference type="PANTHER" id="PTHR43369:SF2">
    <property type="entry name" value="PHOSPHORIBOSYLGLYCINAMIDE FORMYLTRANSFERASE"/>
    <property type="match status" value="1"/>
</dbReference>
<dbReference type="PANTHER" id="PTHR43369">
    <property type="entry name" value="PHOSPHORIBOSYLGLYCINAMIDE FORMYLTRANSFERASE"/>
    <property type="match status" value="1"/>
</dbReference>
<dbReference type="RefSeq" id="WP_344911215.1">
    <property type="nucleotide sequence ID" value="NZ_BAABDL010000058.1"/>
</dbReference>
<sequence>MSAKTRLAIFASGTGSNYQAIDQAIKTGELDAEIVLLVSDQPGAKVIEKADENQLAKFIFDPKDYQNKCEFETEIVNELQAHQVDWIVLAGYMRLVGPTLLNQYQRRIINIHPSLLPAFPGLDAVGQALEAGVKLSGTTIHYVDSGMDTGEIIAQESVRVKPGMTREELQTAIQKIEHELYPKTIQRLILEGDSF</sequence>
<dbReference type="InterPro" id="IPR004607">
    <property type="entry name" value="GART"/>
</dbReference>
<comment type="caution">
    <text evidence="6">The sequence shown here is derived from an EMBL/GenBank/DDBJ whole genome shotgun (WGS) entry which is preliminary data.</text>
</comment>
<feature type="binding site" evidence="4">
    <location>
        <begin position="15"/>
        <end position="17"/>
    </location>
    <ligand>
        <name>N(1)-(5-phospho-beta-D-ribosyl)glycinamide</name>
        <dbReference type="ChEBI" id="CHEBI:143788"/>
    </ligand>
</feature>
<name>A0ABP7VGX8_9BACI</name>
<evidence type="ECO:0000313" key="7">
    <source>
        <dbReference type="Proteomes" id="UP001501734"/>
    </source>
</evidence>
<evidence type="ECO:0000256" key="3">
    <source>
        <dbReference type="ARBA" id="ARBA00022755"/>
    </source>
</evidence>
<keyword evidence="3 4" id="KW-0658">Purine biosynthesis</keyword>
<feature type="binding site" evidence="4">
    <location>
        <begin position="93"/>
        <end position="96"/>
    </location>
    <ligand>
        <name>(6R)-10-formyltetrahydrofolate</name>
        <dbReference type="ChEBI" id="CHEBI:195366"/>
    </ligand>
</feature>
<dbReference type="EC" id="2.1.2.2" evidence="4"/>
<dbReference type="InterPro" id="IPR036477">
    <property type="entry name" value="Formyl_transf_N_sf"/>
</dbReference>
<dbReference type="SUPFAM" id="SSF53328">
    <property type="entry name" value="Formyltransferase"/>
    <property type="match status" value="1"/>
</dbReference>
<evidence type="ECO:0000313" key="6">
    <source>
        <dbReference type="EMBL" id="GAA4066702.1"/>
    </source>
</evidence>
<feature type="binding site" evidence="4">
    <location>
        <position position="68"/>
    </location>
    <ligand>
        <name>(6R)-10-formyltetrahydrofolate</name>
        <dbReference type="ChEBI" id="CHEBI:195366"/>
    </ligand>
</feature>
<dbReference type="Pfam" id="PF00551">
    <property type="entry name" value="Formyl_trans_N"/>
    <property type="match status" value="1"/>
</dbReference>
<accession>A0ABP7VGX8</accession>
<dbReference type="Gene3D" id="3.40.50.170">
    <property type="entry name" value="Formyl transferase, N-terminal domain"/>
    <property type="match status" value="1"/>
</dbReference>
<comment type="pathway">
    <text evidence="1 4">Purine metabolism; IMP biosynthesis via de novo pathway; N(2)-formyl-N(1)-(5-phospho-D-ribosyl)glycinamide from N(1)-(5-phospho-D-ribosyl)glycinamide (10-formyl THF route): step 1/1.</text>
</comment>
<organism evidence="6 7">
    <name type="scientific">Amphibacillus indicireducens</name>
    <dbReference type="NCBI Taxonomy" id="1076330"/>
    <lineage>
        <taxon>Bacteria</taxon>
        <taxon>Bacillati</taxon>
        <taxon>Bacillota</taxon>
        <taxon>Bacilli</taxon>
        <taxon>Bacillales</taxon>
        <taxon>Bacillaceae</taxon>
        <taxon>Amphibacillus</taxon>
    </lineage>
</organism>